<dbReference type="InterPro" id="IPR039331">
    <property type="entry name" value="PAPs-like"/>
</dbReference>
<organism evidence="3">
    <name type="scientific">Oryza meridionalis</name>
    <dbReference type="NCBI Taxonomy" id="40149"/>
    <lineage>
        <taxon>Eukaryota</taxon>
        <taxon>Viridiplantae</taxon>
        <taxon>Streptophyta</taxon>
        <taxon>Embryophyta</taxon>
        <taxon>Tracheophyta</taxon>
        <taxon>Spermatophyta</taxon>
        <taxon>Magnoliopsida</taxon>
        <taxon>Liliopsida</taxon>
        <taxon>Poales</taxon>
        <taxon>Poaceae</taxon>
        <taxon>BOP clade</taxon>
        <taxon>Oryzoideae</taxon>
        <taxon>Oryzeae</taxon>
        <taxon>Oryzinae</taxon>
        <taxon>Oryza</taxon>
    </lineage>
</organism>
<dbReference type="EnsemblPlants" id="OMERI03G27610.2">
    <property type="protein sequence ID" value="OMERI03G27610.2"/>
    <property type="gene ID" value="OMERI03G27610"/>
</dbReference>
<dbReference type="Proteomes" id="UP000008021">
    <property type="component" value="Chromosome 3"/>
</dbReference>
<evidence type="ECO:0000313" key="4">
    <source>
        <dbReference type="Proteomes" id="UP000008021"/>
    </source>
</evidence>
<keyword evidence="1" id="KW-0732">Signal</keyword>
<dbReference type="HOGENOM" id="CLU_144458_0_0_1"/>
<dbReference type="PANTHER" id="PTHR22953">
    <property type="entry name" value="ACID PHOSPHATASE RELATED"/>
    <property type="match status" value="1"/>
</dbReference>
<evidence type="ECO:0000259" key="2">
    <source>
        <dbReference type="Pfam" id="PF14008"/>
    </source>
</evidence>
<dbReference type="SUPFAM" id="SSF56300">
    <property type="entry name" value="Metallo-dependent phosphatases"/>
    <property type="match status" value="1"/>
</dbReference>
<dbReference type="Gramene" id="OMERI03G27610.2">
    <property type="protein sequence ID" value="OMERI03G27610.2"/>
    <property type="gene ID" value="OMERI03G27610"/>
</dbReference>
<dbReference type="InterPro" id="IPR025733">
    <property type="entry name" value="PAPs_C"/>
</dbReference>
<dbReference type="AlphaFoldDB" id="A0A0E0D5B3"/>
<dbReference type="Pfam" id="PF14008">
    <property type="entry name" value="Metallophos_C"/>
    <property type="match status" value="1"/>
</dbReference>
<accession>A0A0E0D5B3</accession>
<sequence>MCRAMEPLLYDARVDVVFSAHVHAYERFTRIYDNEANSQGPMYITIGDGGNVDGHSDKFIEDHELAHLSEFREMSFGHGRLRIVSETKAIWTWHRNDDQHATVRDFVVLESLAGAKTN</sequence>
<protein>
    <recommendedName>
        <fullName evidence="2">Purple acid phosphatase C-terminal domain-containing protein</fullName>
    </recommendedName>
</protein>
<dbReference type="Gene3D" id="3.60.21.10">
    <property type="match status" value="1"/>
</dbReference>
<evidence type="ECO:0000256" key="1">
    <source>
        <dbReference type="ARBA" id="ARBA00022729"/>
    </source>
</evidence>
<evidence type="ECO:0000313" key="3">
    <source>
        <dbReference type="EnsemblPlants" id="OMERI03G27610.2"/>
    </source>
</evidence>
<keyword evidence="4" id="KW-1185">Reference proteome</keyword>
<proteinExistence type="predicted"/>
<name>A0A0E0D5B3_9ORYZ</name>
<reference evidence="3" key="2">
    <citation type="submission" date="2018-05" db="EMBL/GenBank/DDBJ databases">
        <title>OmerRS3 (Oryza meridionalis Reference Sequence Version 3).</title>
        <authorList>
            <person name="Zhang J."/>
            <person name="Kudrna D."/>
            <person name="Lee S."/>
            <person name="Talag J."/>
            <person name="Welchert J."/>
            <person name="Wing R.A."/>
        </authorList>
    </citation>
    <scope>NUCLEOTIDE SEQUENCE [LARGE SCALE GENOMIC DNA]</scope>
    <source>
        <strain evidence="3">cv. OR44</strain>
    </source>
</reference>
<dbReference type="eggNOG" id="KOG1378">
    <property type="taxonomic scope" value="Eukaryota"/>
</dbReference>
<feature type="domain" description="Purple acid phosphatase C-terminal" evidence="2">
    <location>
        <begin position="40"/>
        <end position="99"/>
    </location>
</feature>
<dbReference type="PANTHER" id="PTHR22953:SF108">
    <property type="entry name" value="PURPLE ACID PHOSPHATASE"/>
    <property type="match status" value="1"/>
</dbReference>
<reference evidence="3" key="1">
    <citation type="submission" date="2015-04" db="UniProtKB">
        <authorList>
            <consortium name="EnsemblPlants"/>
        </authorList>
    </citation>
    <scope>IDENTIFICATION</scope>
</reference>
<dbReference type="InterPro" id="IPR029052">
    <property type="entry name" value="Metallo-depent_PP-like"/>
</dbReference>
<dbReference type="GO" id="GO:0003993">
    <property type="term" value="F:acid phosphatase activity"/>
    <property type="evidence" value="ECO:0007669"/>
    <property type="project" value="InterPro"/>
</dbReference>